<feature type="region of interest" description="Disordered" evidence="1">
    <location>
        <begin position="791"/>
        <end position="814"/>
    </location>
</feature>
<name>A0ABW1F7Z6_9ACTN</name>
<sequence length="814" mass="88616">MADELLDDGHPDGVDDVDPVLAAAREWGVADAPKADRRKKKIKKLIDAGAVHLHPDFLEFLPYVQNWSEVDRTLPTFSATAGRYRDRVRPMRLGEYRVYCLDLVLPTVATVQQLMNYRTRQGRLLRDVPDAFRPVSRSRALLDSDGAPVVGVMHTYLTPDGLLDELRKASQQVKESRHRERGWEPLRDAVLNDGVEDGGLWLQTVFAPVGDDGAPDWTRAVGALAPADAASRKAVCDSCVDPEGKLATLPVLRPRRSDVFEGAEKDPYAVISVVEAVAAHLGKAKASVSGFGFVEDLPDEARELLHTTVMPVRLAYRVTDSRGRDIRLDGPALFRTIQKHFHGPEHLGHPPAEAERLMADDVYAALRRAAEEGAFETVAPADGGPARVVWSPSLLDAVCGEGPKEVLAEIGLPSSWQGAAAAALMLVFGDGPERAIIGKALKSRPQGGRYSDRLDERRLSLLREWILGEQPVNRRAFEQIEAKTVFENPLRAWNGDTDDLVERVRTAEATSTEIALFEVLATVAAARHGMQVVDIGSRQEARGFASVKAYQALRGRLVRTAPEMEPSLEYLSCGPAYMRALLADRLLLQDPEPDTVGGIVVEAPTAERWRTWAAGRTGRLSEDGTPAELRPERAALTDGLGGLLQNTDGTVRYELIDVPQLAPVNFLDQFSSQALTRRAKEREVAAGDKQAVRPLDKGERAQEALDAAVKLLPALGMEIGKLEELEGEGLVFDAAQRDRLSGLALDVRAAGQPERTAVAGRIDALVRTARDQEGRLAHVQDMVDAGNRAAVADLDGGDDGESDEDLLLAGKDAT</sequence>
<comment type="caution">
    <text evidence="2">The sequence shown here is derived from an EMBL/GenBank/DDBJ whole genome shotgun (WGS) entry which is preliminary data.</text>
</comment>
<proteinExistence type="predicted"/>
<keyword evidence="3" id="KW-1185">Reference proteome</keyword>
<dbReference type="Proteomes" id="UP001596067">
    <property type="component" value="Unassembled WGS sequence"/>
</dbReference>
<evidence type="ECO:0000256" key="1">
    <source>
        <dbReference type="SAM" id="MobiDB-lite"/>
    </source>
</evidence>
<gene>
    <name evidence="2" type="ORF">ACFP0N_35970</name>
</gene>
<dbReference type="EMBL" id="JBHSOD010000079">
    <property type="protein sequence ID" value="MFC5890366.1"/>
    <property type="molecule type" value="Genomic_DNA"/>
</dbReference>
<organism evidence="2 3">
    <name type="scientific">Kitasatospora aburaviensis</name>
    <dbReference type="NCBI Taxonomy" id="67265"/>
    <lineage>
        <taxon>Bacteria</taxon>
        <taxon>Bacillati</taxon>
        <taxon>Actinomycetota</taxon>
        <taxon>Actinomycetes</taxon>
        <taxon>Kitasatosporales</taxon>
        <taxon>Streptomycetaceae</taxon>
        <taxon>Kitasatospora</taxon>
    </lineage>
</organism>
<feature type="compositionally biased region" description="Acidic residues" evidence="1">
    <location>
        <begin position="795"/>
        <end position="806"/>
    </location>
</feature>
<accession>A0ABW1F7Z6</accession>
<dbReference type="RefSeq" id="WP_345328588.1">
    <property type="nucleotide sequence ID" value="NZ_BAAAVH010000038.1"/>
</dbReference>
<evidence type="ECO:0000313" key="3">
    <source>
        <dbReference type="Proteomes" id="UP001596067"/>
    </source>
</evidence>
<reference evidence="3" key="1">
    <citation type="journal article" date="2019" name="Int. J. Syst. Evol. Microbiol.">
        <title>The Global Catalogue of Microorganisms (GCM) 10K type strain sequencing project: providing services to taxonomists for standard genome sequencing and annotation.</title>
        <authorList>
            <consortium name="The Broad Institute Genomics Platform"/>
            <consortium name="The Broad Institute Genome Sequencing Center for Infectious Disease"/>
            <person name="Wu L."/>
            <person name="Ma J."/>
        </authorList>
    </citation>
    <scope>NUCLEOTIDE SEQUENCE [LARGE SCALE GENOMIC DNA]</scope>
    <source>
        <strain evidence="3">CGMCC 4.1469</strain>
    </source>
</reference>
<protein>
    <submittedName>
        <fullName evidence="2">Uncharacterized protein</fullName>
    </submittedName>
</protein>
<evidence type="ECO:0000313" key="2">
    <source>
        <dbReference type="EMBL" id="MFC5890366.1"/>
    </source>
</evidence>